<evidence type="ECO:0000256" key="1">
    <source>
        <dbReference type="ARBA" id="ARBA00004141"/>
    </source>
</evidence>
<comment type="subcellular location">
    <subcellularLocation>
        <location evidence="1">Membrane</location>
        <topology evidence="1">Multi-pass membrane protein</topology>
    </subcellularLocation>
</comment>
<keyword evidence="3 6" id="KW-0812">Transmembrane</keyword>
<accession>A0A383UGT7</accession>
<keyword evidence="2" id="KW-0813">Transport</keyword>
<keyword evidence="4 6" id="KW-1133">Transmembrane helix</keyword>
<evidence type="ECO:0000313" key="7">
    <source>
        <dbReference type="EMBL" id="SZE99446.1"/>
    </source>
</evidence>
<dbReference type="AlphaFoldDB" id="A0A383UGT7"/>
<evidence type="ECO:0000256" key="4">
    <source>
        <dbReference type="ARBA" id="ARBA00022989"/>
    </source>
</evidence>
<dbReference type="Pfam" id="PF13520">
    <property type="entry name" value="AA_permease_2"/>
    <property type="match status" value="1"/>
</dbReference>
<dbReference type="PANTHER" id="PTHR45649">
    <property type="entry name" value="AMINO-ACID PERMEASE BAT1"/>
    <property type="match status" value="1"/>
</dbReference>
<dbReference type="GO" id="GO:0016020">
    <property type="term" value="C:membrane"/>
    <property type="evidence" value="ECO:0007669"/>
    <property type="project" value="UniProtKB-SubCell"/>
</dbReference>
<evidence type="ECO:0000256" key="2">
    <source>
        <dbReference type="ARBA" id="ARBA00022448"/>
    </source>
</evidence>
<dbReference type="Gene3D" id="1.20.1740.10">
    <property type="entry name" value="Amino acid/polyamine transporter I"/>
    <property type="match status" value="1"/>
</dbReference>
<dbReference type="VEuPathDB" id="FungiDB:BLGHR1_10197"/>
<feature type="transmembrane region" description="Helical" evidence="6">
    <location>
        <begin position="154"/>
        <end position="173"/>
    </location>
</feature>
<dbReference type="EMBL" id="UNSH01000001">
    <property type="protein sequence ID" value="SZE99446.1"/>
    <property type="molecule type" value="Genomic_DNA"/>
</dbReference>
<reference evidence="7 8" key="1">
    <citation type="submission" date="2017-11" db="EMBL/GenBank/DDBJ databases">
        <authorList>
            <person name="Kracher B."/>
        </authorList>
    </citation>
    <scope>NUCLEOTIDE SEQUENCE [LARGE SCALE GENOMIC DNA]</scope>
    <source>
        <strain evidence="7 8">RACE1</strain>
    </source>
</reference>
<evidence type="ECO:0000256" key="3">
    <source>
        <dbReference type="ARBA" id="ARBA00022692"/>
    </source>
</evidence>
<proteinExistence type="predicted"/>
<dbReference type="PIRSF" id="PIRSF006060">
    <property type="entry name" value="AA_transporter"/>
    <property type="match status" value="1"/>
</dbReference>
<dbReference type="Proteomes" id="UP000275772">
    <property type="component" value="Unassembled WGS sequence"/>
</dbReference>
<evidence type="ECO:0000256" key="5">
    <source>
        <dbReference type="ARBA" id="ARBA00023136"/>
    </source>
</evidence>
<feature type="transmembrane region" description="Helical" evidence="6">
    <location>
        <begin position="180"/>
        <end position="204"/>
    </location>
</feature>
<feature type="transmembrane region" description="Helical" evidence="6">
    <location>
        <begin position="373"/>
        <end position="391"/>
    </location>
</feature>
<dbReference type="GO" id="GO:0022857">
    <property type="term" value="F:transmembrane transporter activity"/>
    <property type="evidence" value="ECO:0007669"/>
    <property type="project" value="InterPro"/>
</dbReference>
<keyword evidence="5 6" id="KW-0472">Membrane</keyword>
<dbReference type="PANTHER" id="PTHR45649:SF27">
    <property type="entry name" value="CHOLINE TRANSPORTER (EUROFUNG)"/>
    <property type="match status" value="1"/>
</dbReference>
<feature type="transmembrane region" description="Helical" evidence="6">
    <location>
        <begin position="473"/>
        <end position="494"/>
    </location>
</feature>
<feature type="transmembrane region" description="Helical" evidence="6">
    <location>
        <begin position="267"/>
        <end position="291"/>
    </location>
</feature>
<feature type="transmembrane region" description="Helical" evidence="6">
    <location>
        <begin position="31"/>
        <end position="57"/>
    </location>
</feature>
<feature type="transmembrane region" description="Helical" evidence="6">
    <location>
        <begin position="232"/>
        <end position="255"/>
    </location>
</feature>
<evidence type="ECO:0000313" key="8">
    <source>
        <dbReference type="Proteomes" id="UP000275772"/>
    </source>
</evidence>
<protein>
    <recommendedName>
        <fullName evidence="9">Choline transporter</fullName>
    </recommendedName>
</protein>
<feature type="transmembrane region" description="Helical" evidence="6">
    <location>
        <begin position="63"/>
        <end position="89"/>
    </location>
</feature>
<evidence type="ECO:0000256" key="6">
    <source>
        <dbReference type="SAM" id="Phobius"/>
    </source>
</evidence>
<sequence>MASLAGQEMVLKQINNEESTDSKESKKEFSLLSICAVGIVTGNTWSALGSSIVVAIFNGGAPGIIFEFIAVSIFYGFVATSIAELASSIPSSAGIYHWASVTPGPRYGRIFGWFAGWWNTSAWICATASVSSIFGQMAVTLYSMYHPDYVMQRWHIVLGYQIATWLSVGFVLFADKVLPLISNIGLFSILIGVTTSVLVCLVMPTQTDTGFASSAFVWENWINNTGFESNTFVFLMGMINGAFAVGGVDVVSHIAEEIPDPKRNIPLAMAAAGVFGFITGLGYLITILYAISDIEAVLSTPYMPIMVIYLQATSSKLITVLLLMLIIIPGFCTSIGINITAGRSVWAMARDGAVPCSDYLGTISPRYKNPFNATLFCGYCTSILGVIYLVSNQAFNAFVGSFIVLSTLSYITAILPFTLTGRFSNTKKNNMVPGSFEMGPTIGYMVNIVSCLYMAVSIIIYCFPSTKTFTLSTMNYTSVIVGLVTLCATILWLIKGSTYIGPQGFEEAGLSPSSSIDEKELKN</sequence>
<evidence type="ECO:0008006" key="9">
    <source>
        <dbReference type="Google" id="ProtNLM"/>
    </source>
</evidence>
<organism evidence="7 8">
    <name type="scientific">Blumeria hordei</name>
    <name type="common">Barley powdery mildew</name>
    <name type="synonym">Blumeria graminis f. sp. hordei</name>
    <dbReference type="NCBI Taxonomy" id="2867405"/>
    <lineage>
        <taxon>Eukaryota</taxon>
        <taxon>Fungi</taxon>
        <taxon>Dikarya</taxon>
        <taxon>Ascomycota</taxon>
        <taxon>Pezizomycotina</taxon>
        <taxon>Leotiomycetes</taxon>
        <taxon>Erysiphales</taxon>
        <taxon>Erysiphaceae</taxon>
        <taxon>Blumeria</taxon>
    </lineage>
</organism>
<feature type="transmembrane region" description="Helical" evidence="6">
    <location>
        <begin position="317"/>
        <end position="341"/>
    </location>
</feature>
<gene>
    <name evidence="7" type="ORF">BLGHR1_10197</name>
</gene>
<dbReference type="InterPro" id="IPR002293">
    <property type="entry name" value="AA/rel_permease1"/>
</dbReference>
<feature type="transmembrane region" description="Helical" evidence="6">
    <location>
        <begin position="441"/>
        <end position="461"/>
    </location>
</feature>
<name>A0A383UGT7_BLUHO</name>
<feature type="transmembrane region" description="Helical" evidence="6">
    <location>
        <begin position="397"/>
        <end position="420"/>
    </location>
</feature>
<feature type="transmembrane region" description="Helical" evidence="6">
    <location>
        <begin position="110"/>
        <end position="134"/>
    </location>
</feature>